<comment type="catalytic activity">
    <reaction evidence="4 7">
        <text>succinate + ATP + CoA = succinyl-CoA + ADP + phosphate</text>
        <dbReference type="Rhea" id="RHEA:17661"/>
        <dbReference type="ChEBI" id="CHEBI:30031"/>
        <dbReference type="ChEBI" id="CHEBI:30616"/>
        <dbReference type="ChEBI" id="CHEBI:43474"/>
        <dbReference type="ChEBI" id="CHEBI:57287"/>
        <dbReference type="ChEBI" id="CHEBI:57292"/>
        <dbReference type="ChEBI" id="CHEBI:456216"/>
        <dbReference type="EC" id="6.2.1.5"/>
    </reaction>
</comment>
<reference evidence="9 10" key="1">
    <citation type="submission" date="2017-04" db="EMBL/GenBank/DDBJ databases">
        <authorList>
            <person name="Varghese N."/>
            <person name="Submissions S."/>
        </authorList>
    </citation>
    <scope>NUCLEOTIDE SEQUENCE [LARGE SCALE GENOMIC DNA]</scope>
    <source>
        <strain evidence="9 10">DSM 9789</strain>
    </source>
</reference>
<dbReference type="SMART" id="SM00881">
    <property type="entry name" value="CoA_binding"/>
    <property type="match status" value="1"/>
</dbReference>
<comment type="pathway">
    <text evidence="4 7">Carbohydrate metabolism; tricarboxylic acid cycle; succinate from succinyl-CoA (ligase route): step 1/1.</text>
</comment>
<protein>
    <recommendedName>
        <fullName evidence="4">Succinate--CoA ligase [ADP-forming] subunit alpha</fullName>
        <ecNumber evidence="4">6.2.1.5</ecNumber>
    </recommendedName>
    <alternativeName>
        <fullName evidence="4">Succinyl-CoA synthetase subunit alpha</fullName>
        <shortName evidence="4">SCS-alpha</shortName>
    </alternativeName>
</protein>
<dbReference type="RefSeq" id="WP_084272937.1">
    <property type="nucleotide sequence ID" value="NZ_FWYE01000003.1"/>
</dbReference>
<dbReference type="InterPro" id="IPR005810">
    <property type="entry name" value="CoA_lig_alpha"/>
</dbReference>
<evidence type="ECO:0000256" key="3">
    <source>
        <dbReference type="ARBA" id="ARBA00022741"/>
    </source>
</evidence>
<comment type="subunit">
    <text evidence="4 7">Heterotetramer of two alpha and two beta subunits.</text>
</comment>
<evidence type="ECO:0000256" key="2">
    <source>
        <dbReference type="ARBA" id="ARBA00022598"/>
    </source>
</evidence>
<dbReference type="GO" id="GO:0006099">
    <property type="term" value="P:tricarboxylic acid cycle"/>
    <property type="evidence" value="ECO:0007669"/>
    <property type="project" value="UniProtKB-UniRule"/>
</dbReference>
<keyword evidence="2 4" id="KW-0436">Ligase</keyword>
<dbReference type="GO" id="GO:0009361">
    <property type="term" value="C:succinate-CoA ligase complex (ADP-forming)"/>
    <property type="evidence" value="ECO:0007669"/>
    <property type="project" value="TreeGrafter"/>
</dbReference>
<gene>
    <name evidence="4" type="primary">sucD</name>
    <name evidence="9" type="ORF">SAMN02745355_1134</name>
</gene>
<evidence type="ECO:0000313" key="9">
    <source>
        <dbReference type="EMBL" id="SMD31211.1"/>
    </source>
</evidence>
<comment type="similarity">
    <text evidence="4 6">Belongs to the succinate/malate CoA ligase alpha subunit family.</text>
</comment>
<dbReference type="NCBIfam" id="TIGR01019">
    <property type="entry name" value="sucCoAalpha"/>
    <property type="match status" value="1"/>
</dbReference>
<feature type="active site" description="Tele-phosphohistidine intermediate" evidence="4 5">
    <location>
        <position position="245"/>
    </location>
</feature>
<organism evidence="9 10">
    <name type="scientific">Picrophilus torridus (strain ATCC 700027 / DSM 9790 / JCM 10055 / NBRC 100828 / KAW 2/3)</name>
    <dbReference type="NCBI Taxonomy" id="1122961"/>
    <lineage>
        <taxon>Archaea</taxon>
        <taxon>Methanobacteriati</taxon>
        <taxon>Thermoplasmatota</taxon>
        <taxon>Thermoplasmata</taxon>
        <taxon>Thermoplasmatales</taxon>
        <taxon>Picrophilaceae</taxon>
        <taxon>Picrophilus</taxon>
    </lineage>
</organism>
<dbReference type="FunFam" id="3.40.50.720:FF:000277">
    <property type="entry name" value="Succinate--CoA ligase [ADP-forming] subunit alpha"/>
    <property type="match status" value="1"/>
</dbReference>
<evidence type="ECO:0000256" key="4">
    <source>
        <dbReference type="HAMAP-Rule" id="MF_01988"/>
    </source>
</evidence>
<proteinExistence type="inferred from homology"/>
<evidence type="ECO:0000256" key="5">
    <source>
        <dbReference type="PIRSR" id="PIRSR001553-1"/>
    </source>
</evidence>
<dbReference type="PIRSF" id="PIRSF001553">
    <property type="entry name" value="SucCS_alpha"/>
    <property type="match status" value="1"/>
</dbReference>
<keyword evidence="3 4" id="KW-0547">Nucleotide-binding</keyword>
<dbReference type="InterPro" id="IPR036291">
    <property type="entry name" value="NAD(P)-bd_dom_sf"/>
</dbReference>
<comment type="function">
    <text evidence="4 7">Succinyl-CoA synthetase functions in the citric acid cycle (TCA), coupling the hydrolysis of succinyl-CoA to the synthesis of either ATP or GTP and thus represents the only step of substrate-level phosphorylation in the TCA. The alpha subunit of the enzyme binds the substrates coenzyme A and phosphate, while succinate binding and nucleotide specificity is provided by the beta subunit.</text>
</comment>
<dbReference type="InterPro" id="IPR016102">
    <property type="entry name" value="Succinyl-CoA_synth-like"/>
</dbReference>
<dbReference type="InterPro" id="IPR033847">
    <property type="entry name" value="Citrt_syn/SCS-alpha_CS"/>
</dbReference>
<dbReference type="Proteomes" id="UP000192315">
    <property type="component" value="Unassembled WGS sequence"/>
</dbReference>
<dbReference type="NCBIfam" id="NF004230">
    <property type="entry name" value="PRK05678.1"/>
    <property type="match status" value="1"/>
</dbReference>
<evidence type="ECO:0000259" key="8">
    <source>
        <dbReference type="SMART" id="SM00881"/>
    </source>
</evidence>
<evidence type="ECO:0000313" key="10">
    <source>
        <dbReference type="Proteomes" id="UP000192315"/>
    </source>
</evidence>
<evidence type="ECO:0000256" key="7">
    <source>
        <dbReference type="RuleBase" id="RU000699"/>
    </source>
</evidence>
<dbReference type="PANTHER" id="PTHR11117">
    <property type="entry name" value="SUCCINYL-COA LIGASE SUBUNIT ALPHA"/>
    <property type="match status" value="1"/>
</dbReference>
<dbReference type="Gene3D" id="3.40.50.720">
    <property type="entry name" value="NAD(P)-binding Rossmann-like Domain"/>
    <property type="match status" value="1"/>
</dbReference>
<dbReference type="GO" id="GO:0004775">
    <property type="term" value="F:succinate-CoA ligase (ADP-forming) activity"/>
    <property type="evidence" value="ECO:0007669"/>
    <property type="project" value="UniProtKB-UniRule"/>
</dbReference>
<dbReference type="EC" id="6.2.1.5" evidence="4"/>
<evidence type="ECO:0000256" key="6">
    <source>
        <dbReference type="RuleBase" id="RU000677"/>
    </source>
</evidence>
<accession>A0A8G2FXF6</accession>
<comment type="catalytic activity">
    <reaction evidence="4">
        <text>GTP + succinate + CoA = succinyl-CoA + GDP + phosphate</text>
        <dbReference type="Rhea" id="RHEA:22120"/>
        <dbReference type="ChEBI" id="CHEBI:30031"/>
        <dbReference type="ChEBI" id="CHEBI:37565"/>
        <dbReference type="ChEBI" id="CHEBI:43474"/>
        <dbReference type="ChEBI" id="CHEBI:57287"/>
        <dbReference type="ChEBI" id="CHEBI:57292"/>
        <dbReference type="ChEBI" id="CHEBI:58189"/>
    </reaction>
</comment>
<dbReference type="AlphaFoldDB" id="A0A8G2FXF6"/>
<name>A0A8G2FXF6_PICTO</name>
<dbReference type="PROSITE" id="PS00399">
    <property type="entry name" value="SUCCINYL_COA_LIG_2"/>
    <property type="match status" value="1"/>
</dbReference>
<keyword evidence="1 4" id="KW-0816">Tricarboxylic acid cycle</keyword>
<dbReference type="PANTHER" id="PTHR11117:SF2">
    <property type="entry name" value="SUCCINATE--COA LIGASE [ADP_GDP-FORMING] SUBUNIT ALPHA, MITOCHONDRIAL"/>
    <property type="match status" value="1"/>
</dbReference>
<dbReference type="UniPathway" id="UPA00223">
    <property type="reaction ID" value="UER00999"/>
</dbReference>
<dbReference type="SUPFAM" id="SSF52210">
    <property type="entry name" value="Succinyl-CoA synthetase domains"/>
    <property type="match status" value="1"/>
</dbReference>
<dbReference type="FunFam" id="3.40.50.261:FF:000006">
    <property type="entry name" value="Succinate--CoA ligase [ADP-forming] subunit alpha"/>
    <property type="match status" value="1"/>
</dbReference>
<sequence length="284" mass="30400">MVLINRNTRVIIQGITGHQGSFHSGEMLKFGTNIVAGVSPGRGGSKINNIPVYDTIDEVMDLKPDATMVSVPAPFVKDAALEAIDHGIKFIYILTEHVPVQDTMEIVNQARRKNIFMIGPNGPGITVVGESKIGIMPNNIFRKGRVAVASRSGTLTYEIVNAITQAGLGESTVIGLGGDPIVGTTFTEVVRIFNEDPETDMIVMVGEIGGSEEERAASYVKEHVKKKVVGYITGRSAPPGKRMGHAGAIIEKGAGTAESKIRAFESAGIKVAEYPYQIPDLLKQ</sequence>
<feature type="binding site" evidence="4">
    <location>
        <begin position="16"/>
        <end position="19"/>
    </location>
    <ligand>
        <name>CoA</name>
        <dbReference type="ChEBI" id="CHEBI:57287"/>
    </ligand>
</feature>
<dbReference type="SUPFAM" id="SSF51735">
    <property type="entry name" value="NAD(P)-binding Rossmann-fold domains"/>
    <property type="match status" value="1"/>
</dbReference>
<feature type="binding site" evidence="4">
    <location>
        <begin position="94"/>
        <end position="96"/>
    </location>
    <ligand>
        <name>CoA</name>
        <dbReference type="ChEBI" id="CHEBI:57287"/>
    </ligand>
</feature>
<dbReference type="HAMAP" id="MF_01988">
    <property type="entry name" value="Succ_CoA_alpha"/>
    <property type="match status" value="1"/>
</dbReference>
<dbReference type="Pfam" id="PF02629">
    <property type="entry name" value="CoA_binding"/>
    <property type="match status" value="1"/>
</dbReference>
<feature type="binding site" evidence="4">
    <location>
        <position position="157"/>
    </location>
    <ligand>
        <name>substrate</name>
        <note>ligand shared with subunit beta</note>
    </ligand>
</feature>
<feature type="domain" description="CoA-binding" evidence="8">
    <location>
        <begin position="3"/>
        <end position="98"/>
    </location>
</feature>
<evidence type="ECO:0000256" key="1">
    <source>
        <dbReference type="ARBA" id="ARBA00022532"/>
    </source>
</evidence>
<dbReference type="InterPro" id="IPR017440">
    <property type="entry name" value="Cit_synth/succinyl-CoA_lig_AS"/>
</dbReference>
<dbReference type="Gene3D" id="3.40.50.261">
    <property type="entry name" value="Succinyl-CoA synthetase domains"/>
    <property type="match status" value="1"/>
</dbReference>
<dbReference type="EMBL" id="FWYE01000003">
    <property type="protein sequence ID" value="SMD31211.1"/>
    <property type="molecule type" value="Genomic_DNA"/>
</dbReference>
<dbReference type="InterPro" id="IPR005811">
    <property type="entry name" value="SUCC_ACL_C"/>
</dbReference>
<dbReference type="GO" id="GO:0004776">
    <property type="term" value="F:succinate-CoA ligase (GDP-forming) activity"/>
    <property type="evidence" value="ECO:0007669"/>
    <property type="project" value="TreeGrafter"/>
</dbReference>
<dbReference type="PRINTS" id="PR01798">
    <property type="entry name" value="SCOASYNTHASE"/>
</dbReference>
<keyword evidence="10" id="KW-1185">Reference proteome</keyword>
<dbReference type="Pfam" id="PF00549">
    <property type="entry name" value="Ligase_CoA"/>
    <property type="match status" value="1"/>
</dbReference>
<dbReference type="PROSITE" id="PS01216">
    <property type="entry name" value="SUCCINYL_COA_LIG_1"/>
    <property type="match status" value="1"/>
</dbReference>
<comment type="caution">
    <text evidence="4">Lacks conserved residue(s) required for the propagation of feature annotation.</text>
</comment>
<comment type="caution">
    <text evidence="9">The sequence shown here is derived from an EMBL/GenBank/DDBJ whole genome shotgun (WGS) entry which is preliminary data.</text>
</comment>
<dbReference type="GO" id="GO:0000166">
    <property type="term" value="F:nucleotide binding"/>
    <property type="evidence" value="ECO:0007669"/>
    <property type="project" value="UniProtKB-KW"/>
</dbReference>
<dbReference type="InterPro" id="IPR003781">
    <property type="entry name" value="CoA-bd"/>
</dbReference>